<dbReference type="Proteomes" id="UP000218231">
    <property type="component" value="Unassembled WGS sequence"/>
</dbReference>
<keyword evidence="2" id="KW-1185">Reference proteome</keyword>
<dbReference type="AlphaFoldDB" id="A0A2A2LSL1"/>
<dbReference type="EMBL" id="LIAE01006465">
    <property type="protein sequence ID" value="PAV89236.1"/>
    <property type="molecule type" value="Genomic_DNA"/>
</dbReference>
<organism evidence="1 2">
    <name type="scientific">Diploscapter pachys</name>
    <dbReference type="NCBI Taxonomy" id="2018661"/>
    <lineage>
        <taxon>Eukaryota</taxon>
        <taxon>Metazoa</taxon>
        <taxon>Ecdysozoa</taxon>
        <taxon>Nematoda</taxon>
        <taxon>Chromadorea</taxon>
        <taxon>Rhabditida</taxon>
        <taxon>Rhabditina</taxon>
        <taxon>Rhabditomorpha</taxon>
        <taxon>Rhabditoidea</taxon>
        <taxon>Rhabditidae</taxon>
        <taxon>Diploscapter</taxon>
    </lineage>
</organism>
<evidence type="ECO:0000313" key="1">
    <source>
        <dbReference type="EMBL" id="PAV89236.1"/>
    </source>
</evidence>
<comment type="caution">
    <text evidence="1">The sequence shown here is derived from an EMBL/GenBank/DDBJ whole genome shotgun (WGS) entry which is preliminary data.</text>
</comment>
<sequence>MTNFEWEHCIGLSNPVVTIVPLQSSVASIGASPLNSVPGLVVDVLLSESSHDVRQLFDSLDLVVLNCRGDYTYHSTSISEESVEFDGGESLICIEEGDALHERTDEQLESLLALPPIDLQQTVRQPHCGQLCLDVPHPHHWLSRQEVHLFGCLKHRH</sequence>
<name>A0A2A2LSL1_9BILA</name>
<gene>
    <name evidence="1" type="ORF">WR25_08158</name>
</gene>
<protein>
    <submittedName>
        <fullName evidence="1">Uncharacterized protein</fullName>
    </submittedName>
</protein>
<proteinExistence type="predicted"/>
<accession>A0A2A2LSL1</accession>
<reference evidence="1 2" key="1">
    <citation type="journal article" date="2017" name="Curr. Biol.">
        <title>Genome architecture and evolution of a unichromosomal asexual nematode.</title>
        <authorList>
            <person name="Fradin H."/>
            <person name="Zegar C."/>
            <person name="Gutwein M."/>
            <person name="Lucas J."/>
            <person name="Kovtun M."/>
            <person name="Corcoran D."/>
            <person name="Baugh L.R."/>
            <person name="Kiontke K."/>
            <person name="Gunsalus K."/>
            <person name="Fitch D.H."/>
            <person name="Piano F."/>
        </authorList>
    </citation>
    <scope>NUCLEOTIDE SEQUENCE [LARGE SCALE GENOMIC DNA]</scope>
    <source>
        <strain evidence="1">PF1309</strain>
    </source>
</reference>
<evidence type="ECO:0000313" key="2">
    <source>
        <dbReference type="Proteomes" id="UP000218231"/>
    </source>
</evidence>